<sequence>MLLVVAFLVMVMGTQAFNLRFQRDSTHQFSCYLRGRHGFIKEWKKWDSVLMPPPKTAGLTPPPESCRASEDGPLNSRSISPWTYVLDRDVNRLPQDLYHAHCLCPHCVSLQTGSHMDPLGNSELLYYNQTVFYRRPCRGAEGAQGSYCLERRLYRVSMACVCVRPRVAA</sequence>
<proteinExistence type="inferred from homology"/>
<keyword evidence="4 6" id="KW-0732">Signal</keyword>
<feature type="chain" id="PRO_5047512208" evidence="6">
    <location>
        <begin position="17"/>
        <end position="169"/>
    </location>
</feature>
<evidence type="ECO:0000256" key="6">
    <source>
        <dbReference type="SAM" id="SignalP"/>
    </source>
</evidence>
<evidence type="ECO:0000256" key="4">
    <source>
        <dbReference type="ARBA" id="ARBA00022729"/>
    </source>
</evidence>
<dbReference type="Gene3D" id="2.10.90.10">
    <property type="entry name" value="Cystine-knot cytokines"/>
    <property type="match status" value="1"/>
</dbReference>
<keyword evidence="3" id="KW-0964">Secreted</keyword>
<comment type="similarity">
    <text evidence="2">Belongs to the IL-17 family.</text>
</comment>
<evidence type="ECO:0000313" key="7">
    <source>
        <dbReference type="Proteomes" id="UP001652624"/>
    </source>
</evidence>
<evidence type="ECO:0000256" key="3">
    <source>
        <dbReference type="ARBA" id="ARBA00022525"/>
    </source>
</evidence>
<dbReference type="SUPFAM" id="SSF57501">
    <property type="entry name" value="Cystine-knot cytokines"/>
    <property type="match status" value="1"/>
</dbReference>
<comment type="subcellular location">
    <subcellularLocation>
        <location evidence="1">Secreted</location>
    </subcellularLocation>
</comment>
<evidence type="ECO:0000256" key="1">
    <source>
        <dbReference type="ARBA" id="ARBA00004613"/>
    </source>
</evidence>
<organism evidence="7 8">
    <name type="scientific">Erinaceus europaeus</name>
    <name type="common">Western European hedgehog</name>
    <dbReference type="NCBI Taxonomy" id="9365"/>
    <lineage>
        <taxon>Eukaryota</taxon>
        <taxon>Metazoa</taxon>
        <taxon>Chordata</taxon>
        <taxon>Craniata</taxon>
        <taxon>Vertebrata</taxon>
        <taxon>Euteleostomi</taxon>
        <taxon>Mammalia</taxon>
        <taxon>Eutheria</taxon>
        <taxon>Laurasiatheria</taxon>
        <taxon>Eulipotyphla</taxon>
        <taxon>Erinaceidae</taxon>
        <taxon>Erinaceinae</taxon>
        <taxon>Erinaceus</taxon>
    </lineage>
</organism>
<dbReference type="InterPro" id="IPR010345">
    <property type="entry name" value="IL-17_fam"/>
</dbReference>
<evidence type="ECO:0000256" key="2">
    <source>
        <dbReference type="ARBA" id="ARBA00007236"/>
    </source>
</evidence>
<accession>A0ABM3W0P8</accession>
<dbReference type="Pfam" id="PF06083">
    <property type="entry name" value="IL17"/>
    <property type="match status" value="1"/>
</dbReference>
<reference evidence="8" key="1">
    <citation type="submission" date="2025-08" db="UniProtKB">
        <authorList>
            <consortium name="RefSeq"/>
        </authorList>
    </citation>
    <scope>IDENTIFICATION</scope>
</reference>
<evidence type="ECO:0000313" key="8">
    <source>
        <dbReference type="RefSeq" id="XP_060030141.1"/>
    </source>
</evidence>
<gene>
    <name evidence="8" type="primary">IL25</name>
</gene>
<name>A0ABM3W0P8_ERIEU</name>
<dbReference type="Proteomes" id="UP001652624">
    <property type="component" value="Chromosome 16"/>
</dbReference>
<keyword evidence="7" id="KW-1185">Reference proteome</keyword>
<dbReference type="RefSeq" id="XP_060030141.1">
    <property type="nucleotide sequence ID" value="XM_060174158.1"/>
</dbReference>
<feature type="signal peptide" evidence="6">
    <location>
        <begin position="1"/>
        <end position="16"/>
    </location>
</feature>
<dbReference type="GeneID" id="132533360"/>
<evidence type="ECO:0000256" key="5">
    <source>
        <dbReference type="SAM" id="MobiDB-lite"/>
    </source>
</evidence>
<protein>
    <submittedName>
        <fullName evidence="8">Interleukin-25</fullName>
    </submittedName>
</protein>
<feature type="region of interest" description="Disordered" evidence="5">
    <location>
        <begin position="54"/>
        <end position="74"/>
    </location>
</feature>
<feature type="compositionally biased region" description="Pro residues" evidence="5">
    <location>
        <begin position="54"/>
        <end position="64"/>
    </location>
</feature>
<dbReference type="InterPro" id="IPR029034">
    <property type="entry name" value="Cystine-knot_cytokine"/>
</dbReference>